<accession>A0A396YXR8</accession>
<organism evidence="1 2">
    <name type="scientific">Leptospira stimsonii</name>
    <dbReference type="NCBI Taxonomy" id="2202203"/>
    <lineage>
        <taxon>Bacteria</taxon>
        <taxon>Pseudomonadati</taxon>
        <taxon>Spirochaetota</taxon>
        <taxon>Spirochaetia</taxon>
        <taxon>Leptospirales</taxon>
        <taxon>Leptospiraceae</taxon>
        <taxon>Leptospira</taxon>
    </lineage>
</organism>
<proteinExistence type="predicted"/>
<dbReference type="Proteomes" id="UP000265798">
    <property type="component" value="Unassembled WGS sequence"/>
</dbReference>
<reference evidence="2" key="1">
    <citation type="submission" date="2018-05" db="EMBL/GenBank/DDBJ databases">
        <title>Leptospira yasudae sp. nov. and Leptospira stimsonii sp. nov., two pathogenic species of the genus Leptospira isolated from environmental sources.</title>
        <authorList>
            <person name="Casanovas-Massana A."/>
            <person name="Hamond C."/>
            <person name="Santos L.A."/>
            <person name="Hacker K.P."/>
            <person name="Balassiano I."/>
            <person name="Medeiros M.A."/>
            <person name="Reis M.G."/>
            <person name="Ko A.I."/>
            <person name="Wunder E.A."/>
        </authorList>
    </citation>
    <scope>NUCLEOTIDE SEQUENCE [LARGE SCALE GENOMIC DNA]</scope>
    <source>
        <strain evidence="2">Yale</strain>
    </source>
</reference>
<dbReference type="AlphaFoldDB" id="A0A396YXR8"/>
<evidence type="ECO:0000313" key="2">
    <source>
        <dbReference type="Proteomes" id="UP000265798"/>
    </source>
</evidence>
<name>A0A396YXR8_9LEPT</name>
<sequence>MIVANFQSYICRSFLRLIAMDPLRYKLLEIQESPSGRVRISNLKKQRSFLKRIFEKNSQRVPSIRFNGSGSTFLNSKSESERFIKSRENIFPVSCRSDGLPIRVNPFSFSETETSLWVRFRKPFQLPSSRTIKDMDSGVRRIRTRAVRDRFFLERVSIRTGKIVSWEPFEGTLMDPVNVSHNRFRKNHSLFESFGIIKIKTNGNAPIKETFFNHPLTYKNATERSISNARNKGRVRSFRFYYILIAEKNPIGSIVPFKERIW</sequence>
<dbReference type="EMBL" id="QHCT01000007">
    <property type="protein sequence ID" value="RHX85710.1"/>
    <property type="molecule type" value="Genomic_DNA"/>
</dbReference>
<protein>
    <submittedName>
        <fullName evidence="1">Uncharacterized protein</fullName>
    </submittedName>
</protein>
<evidence type="ECO:0000313" key="1">
    <source>
        <dbReference type="EMBL" id="RHX85710.1"/>
    </source>
</evidence>
<comment type="caution">
    <text evidence="1">The sequence shown here is derived from an EMBL/GenBank/DDBJ whole genome shotgun (WGS) entry which is preliminary data.</text>
</comment>
<gene>
    <name evidence="1" type="ORF">DLM75_19465</name>
</gene>